<sequence>CSCLSEKYLVPSSLASSHSPTCSRNRSPSLIQYPYTTVANKTVQLHRIVVCVDRISTLWLNATVNLTASCNSPTEGQMNTNLPGSMALAQATGILTERQCHKSRAFLADEGYRDSCLNHARLLGPEHAPAVYASFVLLANGNEACTVEKYSYPPEQFWSDVGGVLDSAGFEQSSPAAEFIQLLFLMASKFRRNRSRRQRSARREWRRRPVGKDAWAPKSSLLRHERRAC</sequence>
<keyword evidence="1" id="KW-1185">Reference proteome</keyword>
<evidence type="ECO:0000313" key="2">
    <source>
        <dbReference type="WBParaSite" id="maker-unitig_37809-snap-gene-0.1-mRNA-1"/>
    </source>
</evidence>
<proteinExistence type="predicted"/>
<organism evidence="1 2">
    <name type="scientific">Macrostomum lignano</name>
    <dbReference type="NCBI Taxonomy" id="282301"/>
    <lineage>
        <taxon>Eukaryota</taxon>
        <taxon>Metazoa</taxon>
        <taxon>Spiralia</taxon>
        <taxon>Lophotrochozoa</taxon>
        <taxon>Platyhelminthes</taxon>
        <taxon>Rhabditophora</taxon>
        <taxon>Macrostomorpha</taxon>
        <taxon>Macrostomida</taxon>
        <taxon>Macrostomidae</taxon>
        <taxon>Macrostomum</taxon>
    </lineage>
</organism>
<accession>A0A1I8FK28</accession>
<dbReference type="AlphaFoldDB" id="A0A1I8FK28"/>
<reference evidence="2" key="1">
    <citation type="submission" date="2016-11" db="UniProtKB">
        <authorList>
            <consortium name="WormBaseParasite"/>
        </authorList>
    </citation>
    <scope>IDENTIFICATION</scope>
</reference>
<evidence type="ECO:0000313" key="1">
    <source>
        <dbReference type="Proteomes" id="UP000095280"/>
    </source>
</evidence>
<protein>
    <submittedName>
        <fullName evidence="2">Ras-associating domain-containing protein</fullName>
    </submittedName>
</protein>
<name>A0A1I8FK28_9PLAT</name>
<dbReference type="WBParaSite" id="maker-unitig_37809-snap-gene-0.1-mRNA-1">
    <property type="protein sequence ID" value="maker-unitig_37809-snap-gene-0.1-mRNA-1"/>
    <property type="gene ID" value="maker-unitig_37809-snap-gene-0.1"/>
</dbReference>
<dbReference type="Proteomes" id="UP000095280">
    <property type="component" value="Unplaced"/>
</dbReference>